<evidence type="ECO:0000259" key="2">
    <source>
        <dbReference type="PROSITE" id="PS51154"/>
    </source>
</evidence>
<dbReference type="SUPFAM" id="SSF52949">
    <property type="entry name" value="Macro domain-like"/>
    <property type="match status" value="1"/>
</dbReference>
<comment type="caution">
    <text evidence="3">The sequence shown here is derived from an EMBL/GenBank/DDBJ whole genome shotgun (WGS) entry which is preliminary data.</text>
</comment>
<dbReference type="AlphaFoldDB" id="A0A011WKU9"/>
<dbReference type="Gene3D" id="3.40.220.10">
    <property type="entry name" value="Leucine Aminopeptidase, subunit E, domain 1"/>
    <property type="match status" value="1"/>
</dbReference>
<evidence type="ECO:0000313" key="3">
    <source>
        <dbReference type="EMBL" id="EXM37650.1"/>
    </source>
</evidence>
<proteinExistence type="predicted"/>
<dbReference type="PROSITE" id="PS51154">
    <property type="entry name" value="MACRO"/>
    <property type="match status" value="1"/>
</dbReference>
<dbReference type="InterPro" id="IPR050892">
    <property type="entry name" value="ADP-ribose_metab_enzymes"/>
</dbReference>
<evidence type="ECO:0000313" key="4">
    <source>
        <dbReference type="Proteomes" id="UP000021369"/>
    </source>
</evidence>
<dbReference type="PANTHER" id="PTHR12521:SF0">
    <property type="entry name" value="ADP-RIBOSE GLYCOHYDROLASE OARD1"/>
    <property type="match status" value="1"/>
</dbReference>
<dbReference type="EMBL" id="JEOB01000004">
    <property type="protein sequence ID" value="EXM37650.1"/>
    <property type="molecule type" value="Genomic_DNA"/>
</dbReference>
<reference evidence="3 4" key="1">
    <citation type="submission" date="2013-06" db="EMBL/GenBank/DDBJ databases">
        <title>Rumen cellulosomics: divergent fiber-degrading strategies revealed by comparative genome-wide analysis of six Ruminococcal strains.</title>
        <authorList>
            <person name="Dassa B."/>
            <person name="Borovok I."/>
            <person name="Lamed R."/>
            <person name="Flint H."/>
            <person name="Yeoman C.J."/>
            <person name="White B."/>
            <person name="Bayer E.A."/>
        </authorList>
    </citation>
    <scope>NUCLEOTIDE SEQUENCE [LARGE SCALE GENOMIC DNA]</scope>
    <source>
        <strain evidence="3 4">SY3</strain>
    </source>
</reference>
<keyword evidence="4" id="KW-1185">Reference proteome</keyword>
<dbReference type="InterPro" id="IPR002589">
    <property type="entry name" value="Macro_dom"/>
</dbReference>
<protein>
    <recommendedName>
        <fullName evidence="2">Macro domain-containing protein</fullName>
    </recommendedName>
</protein>
<accession>A0A011WKU9</accession>
<dbReference type="Proteomes" id="UP000021369">
    <property type="component" value="Unassembled WGS sequence"/>
</dbReference>
<comment type="catalytic activity">
    <reaction evidence="1">
        <text>an N-(ADP-alpha-D-ribosyl)-thymidine in DNA + H2O = a thymidine in DNA + ADP-D-ribose</text>
        <dbReference type="Rhea" id="RHEA:71655"/>
        <dbReference type="Rhea" id="RHEA-COMP:13556"/>
        <dbReference type="Rhea" id="RHEA-COMP:18051"/>
        <dbReference type="ChEBI" id="CHEBI:15377"/>
        <dbReference type="ChEBI" id="CHEBI:57967"/>
        <dbReference type="ChEBI" id="CHEBI:137386"/>
        <dbReference type="ChEBI" id="CHEBI:191199"/>
    </reaction>
    <physiologicalReaction direction="left-to-right" evidence="1">
        <dbReference type="Rhea" id="RHEA:71656"/>
    </physiologicalReaction>
</comment>
<evidence type="ECO:0000256" key="1">
    <source>
        <dbReference type="ARBA" id="ARBA00035885"/>
    </source>
</evidence>
<organism evidence="3 4">
    <name type="scientific">Ruminococcus albus SY3</name>
    <dbReference type="NCBI Taxonomy" id="1341156"/>
    <lineage>
        <taxon>Bacteria</taxon>
        <taxon>Bacillati</taxon>
        <taxon>Bacillota</taxon>
        <taxon>Clostridia</taxon>
        <taxon>Eubacteriales</taxon>
        <taxon>Oscillospiraceae</taxon>
        <taxon>Ruminococcus</taxon>
    </lineage>
</organism>
<feature type="domain" description="Macro" evidence="2">
    <location>
        <begin position="1"/>
        <end position="161"/>
    </location>
</feature>
<name>A0A011WKU9_RUMAL</name>
<dbReference type="PANTHER" id="PTHR12521">
    <property type="entry name" value="PROTEIN C6ORF130"/>
    <property type="match status" value="1"/>
</dbReference>
<dbReference type="GO" id="GO:0140291">
    <property type="term" value="P:peptidyl-glutamate ADP-deribosylation"/>
    <property type="evidence" value="ECO:0007669"/>
    <property type="project" value="TreeGrafter"/>
</dbReference>
<dbReference type="Pfam" id="PF01661">
    <property type="entry name" value="Macro"/>
    <property type="match status" value="1"/>
</dbReference>
<sequence>MKNMIILKGDLLETPFEIIAHQVNCQGKMASGVAKQIRKKFPWAYSDYMSALEQHGADFMFGKSQIINQNGHTIFNIFGQYNYGYDGKQYTSYEDLESGFVEAINNYRKNIDIDISTQITVTIPYKIGCDRGGGDWSIVKAILESIEKLFNVVFVAYKLEQ</sequence>
<dbReference type="InterPro" id="IPR043472">
    <property type="entry name" value="Macro_dom-like"/>
</dbReference>
<gene>
    <name evidence="3" type="ORF">RASY3_14655</name>
</gene>